<dbReference type="InterPro" id="IPR001962">
    <property type="entry name" value="Asn_synthase"/>
</dbReference>
<dbReference type="RefSeq" id="WP_346176014.1">
    <property type="nucleotide sequence ID" value="NZ_BAAASD010000017.1"/>
</dbReference>
<reference evidence="2 3" key="1">
    <citation type="journal article" date="2019" name="Int. J. Syst. Evol. Microbiol.">
        <title>The Global Catalogue of Microorganisms (GCM) 10K type strain sequencing project: providing services to taxonomists for standard genome sequencing and annotation.</title>
        <authorList>
            <consortium name="The Broad Institute Genomics Platform"/>
            <consortium name="The Broad Institute Genome Sequencing Center for Infectious Disease"/>
            <person name="Wu L."/>
            <person name="Ma J."/>
        </authorList>
    </citation>
    <scope>NUCLEOTIDE SEQUENCE [LARGE SCALE GENOMIC DNA]</scope>
    <source>
        <strain evidence="2 3">JCM 4316</strain>
    </source>
</reference>
<dbReference type="Proteomes" id="UP001500253">
    <property type="component" value="Unassembled WGS sequence"/>
</dbReference>
<dbReference type="SUPFAM" id="SSF52402">
    <property type="entry name" value="Adenine nucleotide alpha hydrolases-like"/>
    <property type="match status" value="1"/>
</dbReference>
<dbReference type="Pfam" id="PF00733">
    <property type="entry name" value="Asn_synthase"/>
    <property type="match status" value="1"/>
</dbReference>
<dbReference type="InterPro" id="IPR014729">
    <property type="entry name" value="Rossmann-like_a/b/a_fold"/>
</dbReference>
<name>A0ABN3GF70_9ACTN</name>
<organism evidence="2 3">
    <name type="scientific">Streptomyces cuspidosporus</name>
    <dbReference type="NCBI Taxonomy" id="66882"/>
    <lineage>
        <taxon>Bacteria</taxon>
        <taxon>Bacillati</taxon>
        <taxon>Actinomycetota</taxon>
        <taxon>Actinomycetes</taxon>
        <taxon>Kitasatosporales</taxon>
        <taxon>Streptomycetaceae</taxon>
        <taxon>Streptomyces</taxon>
    </lineage>
</organism>
<evidence type="ECO:0000313" key="2">
    <source>
        <dbReference type="EMBL" id="GAA2350220.1"/>
    </source>
</evidence>
<comment type="caution">
    <text evidence="2">The sequence shown here is derived from an EMBL/GenBank/DDBJ whole genome shotgun (WGS) entry which is preliminary data.</text>
</comment>
<dbReference type="Gene3D" id="3.40.50.620">
    <property type="entry name" value="HUPs"/>
    <property type="match status" value="1"/>
</dbReference>
<keyword evidence="3" id="KW-1185">Reference proteome</keyword>
<feature type="domain" description="Asparagine synthetase" evidence="1">
    <location>
        <begin position="71"/>
        <end position="196"/>
    </location>
</feature>
<evidence type="ECO:0000259" key="1">
    <source>
        <dbReference type="Pfam" id="PF00733"/>
    </source>
</evidence>
<evidence type="ECO:0000313" key="3">
    <source>
        <dbReference type="Proteomes" id="UP001500253"/>
    </source>
</evidence>
<protein>
    <recommendedName>
        <fullName evidence="1">Asparagine synthetase domain-containing protein</fullName>
    </recommendedName>
</protein>
<proteinExistence type="predicted"/>
<gene>
    <name evidence="2" type="ORF">GCM10010246_42620</name>
</gene>
<sequence>MPQAERPISWTPLLATADWMSPEVRNQLAEALDAAADEIPEEPRHLTAWTDRQDLARVGTDTSGLCELAWAEYGMEIAAPFLDNEVIRACLAVPADQRGTPGRYKPLLGEAFAHTDVVPDFVLSRATKGGFNALAYAGLTRHAAVLAHLLGPTSRLSAVGLITQAPVERMLQRAAAGQPTAQGALHLAVSAEVWLRQMETTTTTSWWEVSNHVAAA</sequence>
<dbReference type="EMBL" id="BAAASD010000017">
    <property type="protein sequence ID" value="GAA2350220.1"/>
    <property type="molecule type" value="Genomic_DNA"/>
</dbReference>
<accession>A0ABN3GF70</accession>